<evidence type="ECO:0000313" key="4">
    <source>
        <dbReference type="Proteomes" id="UP000475214"/>
    </source>
</evidence>
<keyword evidence="4" id="KW-1185">Reference proteome</keyword>
<dbReference type="GO" id="GO:0030418">
    <property type="term" value="P:nicotianamine biosynthetic process"/>
    <property type="evidence" value="ECO:0007669"/>
    <property type="project" value="InterPro"/>
</dbReference>
<dbReference type="PANTHER" id="PTHR32266">
    <property type="entry name" value="NICOTIANAMINE SYNTHASE 3"/>
    <property type="match status" value="1"/>
</dbReference>
<dbReference type="AlphaFoldDB" id="A0A6L9SC49"/>
<dbReference type="Proteomes" id="UP000475214">
    <property type="component" value="Unassembled WGS sequence"/>
</dbReference>
<dbReference type="PANTHER" id="PTHR32266:SF12">
    <property type="entry name" value="NICOTIANAMINE SYNTHASE 3"/>
    <property type="match status" value="1"/>
</dbReference>
<name>A0A6L9SC49_9ACTN</name>
<dbReference type="CDD" id="cd02440">
    <property type="entry name" value="AdoMet_MTases"/>
    <property type="match status" value="1"/>
</dbReference>
<reference evidence="3 4" key="1">
    <citation type="submission" date="2020-02" db="EMBL/GenBank/DDBJ databases">
        <authorList>
            <person name="Li X.-J."/>
            <person name="Han X.-M."/>
        </authorList>
    </citation>
    <scope>NUCLEOTIDE SEQUENCE [LARGE SCALE GENOMIC DNA]</scope>
    <source>
        <strain evidence="3 4">CCTCC AB 2017055</strain>
    </source>
</reference>
<dbReference type="RefSeq" id="WP_163741975.1">
    <property type="nucleotide sequence ID" value="NZ_JAAGOA010000018.1"/>
</dbReference>
<dbReference type="PROSITE" id="PS51142">
    <property type="entry name" value="NAS"/>
    <property type="match status" value="1"/>
</dbReference>
<dbReference type="SUPFAM" id="SSF53335">
    <property type="entry name" value="S-adenosyl-L-methionine-dependent methyltransferases"/>
    <property type="match status" value="1"/>
</dbReference>
<dbReference type="GO" id="GO:0030410">
    <property type="term" value="F:nicotianamine synthase activity"/>
    <property type="evidence" value="ECO:0007669"/>
    <property type="project" value="InterPro"/>
</dbReference>
<dbReference type="EMBL" id="JAAGOA010000018">
    <property type="protein sequence ID" value="NEE02945.1"/>
    <property type="molecule type" value="Genomic_DNA"/>
</dbReference>
<keyword evidence="3" id="KW-0489">Methyltransferase</keyword>
<sequence length="295" mass="32066">MTLLDTRIPATTDADVAAAVCSIYRALDSCPDLTPGPHVDGLFGRLVQLVLNTPEPVALSVLEDPAVRASTPHLRRLCARGETELERRWAERICRSADPQGELHRFPYLDNYRRLIRMEAAALDHAWFRAARADQRAPRTVAFVGSGPLPLSSFFLADHLEVPVHNIDRDADVVAGSRMLAEALGRTDVRFRHADAASVDLRGYDVVVLAALVGETAADKDALLCHLATAMDPGALLLLRSARGMRTLLYPEVTPSASAGFEVLATVHPDDEVINSAIVLRADGVGRRRDQGEEG</sequence>
<evidence type="ECO:0000256" key="2">
    <source>
        <dbReference type="ARBA" id="ARBA00022691"/>
    </source>
</evidence>
<protein>
    <submittedName>
        <fullName evidence="3">Methyltransferase domain-containing protein</fullName>
    </submittedName>
</protein>
<evidence type="ECO:0000313" key="3">
    <source>
        <dbReference type="EMBL" id="NEE02945.1"/>
    </source>
</evidence>
<accession>A0A6L9SC49</accession>
<evidence type="ECO:0000256" key="1">
    <source>
        <dbReference type="ARBA" id="ARBA00022679"/>
    </source>
</evidence>
<keyword evidence="2" id="KW-0949">S-adenosyl-L-methionine</keyword>
<comment type="caution">
    <text evidence="3">The sequence shown here is derived from an EMBL/GenBank/DDBJ whole genome shotgun (WGS) entry which is preliminary data.</text>
</comment>
<dbReference type="Gene3D" id="3.40.50.150">
    <property type="entry name" value="Vaccinia Virus protein VP39"/>
    <property type="match status" value="1"/>
</dbReference>
<gene>
    <name evidence="3" type="ORF">G1H10_22530</name>
</gene>
<dbReference type="InterPro" id="IPR029063">
    <property type="entry name" value="SAM-dependent_MTases_sf"/>
</dbReference>
<dbReference type="Pfam" id="PF03059">
    <property type="entry name" value="NAS"/>
    <property type="match status" value="1"/>
</dbReference>
<dbReference type="InterPro" id="IPR004298">
    <property type="entry name" value="Nicotian_synth"/>
</dbReference>
<proteinExistence type="predicted"/>
<dbReference type="GO" id="GO:0032259">
    <property type="term" value="P:methylation"/>
    <property type="evidence" value="ECO:0007669"/>
    <property type="project" value="UniProtKB-KW"/>
</dbReference>
<organism evidence="3 4">
    <name type="scientific">Phytoactinopolyspora halotolerans</name>
    <dbReference type="NCBI Taxonomy" id="1981512"/>
    <lineage>
        <taxon>Bacteria</taxon>
        <taxon>Bacillati</taxon>
        <taxon>Actinomycetota</taxon>
        <taxon>Actinomycetes</taxon>
        <taxon>Jiangellales</taxon>
        <taxon>Jiangellaceae</taxon>
        <taxon>Phytoactinopolyspora</taxon>
    </lineage>
</organism>
<dbReference type="GO" id="GO:0008168">
    <property type="term" value="F:methyltransferase activity"/>
    <property type="evidence" value="ECO:0007669"/>
    <property type="project" value="UniProtKB-KW"/>
</dbReference>
<keyword evidence="1 3" id="KW-0808">Transferase</keyword>